<dbReference type="Gene3D" id="1.10.3730.20">
    <property type="match status" value="1"/>
</dbReference>
<feature type="domain" description="EamA" evidence="2">
    <location>
        <begin position="5"/>
        <end position="137"/>
    </location>
</feature>
<comment type="caution">
    <text evidence="3">The sequence shown here is derived from an EMBL/GenBank/DDBJ whole genome shotgun (WGS) entry which is preliminary data.</text>
</comment>
<feature type="transmembrane region" description="Helical" evidence="1">
    <location>
        <begin position="95"/>
        <end position="114"/>
    </location>
</feature>
<keyword evidence="1" id="KW-0472">Membrane</keyword>
<protein>
    <submittedName>
        <fullName evidence="3">DMT family transporter</fullName>
    </submittedName>
</protein>
<gene>
    <name evidence="3" type="ORF">H9Q16_05740</name>
</gene>
<dbReference type="Proteomes" id="UP000635142">
    <property type="component" value="Unassembled WGS sequence"/>
</dbReference>
<dbReference type="InterPro" id="IPR000620">
    <property type="entry name" value="EamA_dom"/>
</dbReference>
<keyword evidence="1" id="KW-1133">Transmembrane helix</keyword>
<evidence type="ECO:0000259" key="2">
    <source>
        <dbReference type="Pfam" id="PF00892"/>
    </source>
</evidence>
<feature type="transmembrane region" description="Helical" evidence="1">
    <location>
        <begin position="147"/>
        <end position="164"/>
    </location>
</feature>
<name>A0A927HFN0_9RHOB</name>
<feature type="transmembrane region" description="Helical" evidence="1">
    <location>
        <begin position="123"/>
        <end position="141"/>
    </location>
</feature>
<proteinExistence type="predicted"/>
<keyword evidence="4" id="KW-1185">Reference proteome</keyword>
<dbReference type="PANTHER" id="PTHR22911">
    <property type="entry name" value="ACYL-MALONYL CONDENSING ENZYME-RELATED"/>
    <property type="match status" value="1"/>
</dbReference>
<dbReference type="InterPro" id="IPR037185">
    <property type="entry name" value="EmrE-like"/>
</dbReference>
<feature type="transmembrane region" description="Helical" evidence="1">
    <location>
        <begin position="208"/>
        <end position="228"/>
    </location>
</feature>
<keyword evidence="1" id="KW-0812">Transmembrane</keyword>
<dbReference type="EMBL" id="JACTAG010000001">
    <property type="protein sequence ID" value="MBD3663415.1"/>
    <property type="molecule type" value="Genomic_DNA"/>
</dbReference>
<evidence type="ECO:0000256" key="1">
    <source>
        <dbReference type="SAM" id="Phobius"/>
    </source>
</evidence>
<dbReference type="GO" id="GO:0016020">
    <property type="term" value="C:membrane"/>
    <property type="evidence" value="ECO:0007669"/>
    <property type="project" value="InterPro"/>
</dbReference>
<dbReference type="RefSeq" id="WP_191074383.1">
    <property type="nucleotide sequence ID" value="NZ_JACTAG010000001.1"/>
</dbReference>
<reference evidence="3" key="1">
    <citation type="submission" date="2020-08" db="EMBL/GenBank/DDBJ databases">
        <title>Sulfitobacter aestuariivivens sp. nov., isolated from a tidal flat.</title>
        <authorList>
            <person name="Park S."/>
            <person name="Yoon J.-H."/>
        </authorList>
    </citation>
    <scope>NUCLEOTIDE SEQUENCE</scope>
    <source>
        <strain evidence="3">TSTF-M16</strain>
    </source>
</reference>
<feature type="transmembrane region" description="Helical" evidence="1">
    <location>
        <begin position="176"/>
        <end position="196"/>
    </location>
</feature>
<feature type="domain" description="EamA" evidence="2">
    <location>
        <begin position="149"/>
        <end position="274"/>
    </location>
</feature>
<evidence type="ECO:0000313" key="4">
    <source>
        <dbReference type="Proteomes" id="UP000635142"/>
    </source>
</evidence>
<dbReference type="PANTHER" id="PTHR22911:SF135">
    <property type="entry name" value="BLR4310 PROTEIN"/>
    <property type="match status" value="1"/>
</dbReference>
<feature type="transmembrane region" description="Helical" evidence="1">
    <location>
        <begin position="64"/>
        <end position="89"/>
    </location>
</feature>
<organism evidence="3 4">
    <name type="scientific">Sulfitobacter aestuariivivens</name>
    <dbReference type="NCBI Taxonomy" id="2766981"/>
    <lineage>
        <taxon>Bacteria</taxon>
        <taxon>Pseudomonadati</taxon>
        <taxon>Pseudomonadota</taxon>
        <taxon>Alphaproteobacteria</taxon>
        <taxon>Rhodobacterales</taxon>
        <taxon>Roseobacteraceae</taxon>
        <taxon>Sulfitobacter</taxon>
    </lineage>
</organism>
<evidence type="ECO:0000313" key="3">
    <source>
        <dbReference type="EMBL" id="MBD3663415.1"/>
    </source>
</evidence>
<feature type="transmembrane region" description="Helical" evidence="1">
    <location>
        <begin position="262"/>
        <end position="280"/>
    </location>
</feature>
<dbReference type="Pfam" id="PF00892">
    <property type="entry name" value="EamA"/>
    <property type="match status" value="2"/>
</dbReference>
<feature type="transmembrane region" description="Helical" evidence="1">
    <location>
        <begin position="34"/>
        <end position="52"/>
    </location>
</feature>
<dbReference type="SUPFAM" id="SSF103481">
    <property type="entry name" value="Multidrug resistance efflux transporter EmrE"/>
    <property type="match status" value="2"/>
</dbReference>
<sequence>MDNLRGAALMVLSMLGFAIEDTFIKLMAGALPVGQLLVMLGCCGGAVFYLAVKAQGDRILVPELLTIPILLRAIGEFIGTLGFVSAIMLTPISTASAILQVTPLVVTLGAALFLGETVGWRRWAAILVGLFGVLLIIRPGMDSFEPLSVLALIGVFGLAMRDLATRRVPASTSTMQLSCIGFLAIVPGGAGLMAVTGTPYVMPDVQTWIYFTSALCIGLLAYYAIVAAMRVGDISYVTPFRYTRLLFALIAGMIVFRERPDALMLVGAAIIVGSGIYTVWRERKVAQRAAASLSKPAPSR</sequence>
<dbReference type="AlphaFoldDB" id="A0A927HFN0"/>
<feature type="transmembrane region" description="Helical" evidence="1">
    <location>
        <begin position="240"/>
        <end position="256"/>
    </location>
</feature>
<accession>A0A927HFN0</accession>